<sequence>MAGHDGSYPTDEMIGLAKRSLPTYQDGVQYAPGQYCKSDYYILDRACAILGTVAAGMWLIDFCMIFGLCGSSGQYGPFRRDEHRIAVAGRNNNPSSSVAYHHQRRGQVGVEEYMVEEDYYPAGGQALPSLRHPGNHYDGDTIYNEQDQYYYDLLEQRKQELEWRDQNRTVDDPKGHVQGPIPLSMQQFYYATAYPDNVVAVRETLMAANGVLSPPGRMVIGDDFVAVPGGAGVGEGVMTALSPPPRPNSTAVVNRFVQPPDSPTLPGQEDKQKQEEDKRQLPQPSQLPSPMNHTTSFSSIGTTATSTSTTTQQPTPAPTSPLVAPRTPRLKTPRQTPSTSTSTRLQHKNSLPALELPPHQPLSTTTPEDSTSATSPRYVVYPPGPACYVFDSSQQAYLPSFVNMAARIEQQQYLKRSYSVSSSSRGSVGSCTSPSTLTLPPIAAAGSTESASRSVCRVMVTGLGFEAITRSSEEIVAERLAAAATTSSESPNTSAAATLGSTESLTTLDLSSGLPTSPGVATPSSTASRPQRIAMPSGFGSYFSQSQPAVGSPTGSLESFTSRRSSDSNHSSNHPHQYLQRMRSLPHLHSPLGTEIHDNESEEDSQLPPPPRPQQQQQQLTKKPTMLMRKSSRLTIVTPTPQPPPSHNNNNNNNNNNSQPASASSDLQSPQHPYTPSPPISPYIGDF</sequence>
<feature type="compositionally biased region" description="Basic and acidic residues" evidence="1">
    <location>
        <begin position="268"/>
        <end position="280"/>
    </location>
</feature>
<evidence type="ECO:0000313" key="2">
    <source>
        <dbReference type="EMBL" id="KAG9070541.1"/>
    </source>
</evidence>
<comment type="caution">
    <text evidence="2">The sequence shown here is derived from an EMBL/GenBank/DDBJ whole genome shotgun (WGS) entry which is preliminary data.</text>
</comment>
<dbReference type="EMBL" id="JAHRHY010000003">
    <property type="protein sequence ID" value="KAG9070541.1"/>
    <property type="molecule type" value="Genomic_DNA"/>
</dbReference>
<organism evidence="2 3">
    <name type="scientific">Linnemannia hyalina</name>
    <dbReference type="NCBI Taxonomy" id="64524"/>
    <lineage>
        <taxon>Eukaryota</taxon>
        <taxon>Fungi</taxon>
        <taxon>Fungi incertae sedis</taxon>
        <taxon>Mucoromycota</taxon>
        <taxon>Mortierellomycotina</taxon>
        <taxon>Mortierellomycetes</taxon>
        <taxon>Mortierellales</taxon>
        <taxon>Mortierellaceae</taxon>
        <taxon>Linnemannia</taxon>
    </lineage>
</organism>
<protein>
    <submittedName>
        <fullName evidence="2">Uncharacterized protein</fullName>
    </submittedName>
</protein>
<feature type="compositionally biased region" description="Polar residues" evidence="1">
    <location>
        <begin position="361"/>
        <end position="374"/>
    </location>
</feature>
<evidence type="ECO:0000313" key="3">
    <source>
        <dbReference type="Proteomes" id="UP000707451"/>
    </source>
</evidence>
<accession>A0A9P8BWT7</accession>
<gene>
    <name evidence="2" type="ORF">KI688_008079</name>
</gene>
<reference evidence="2" key="1">
    <citation type="submission" date="2021-06" db="EMBL/GenBank/DDBJ databases">
        <title>Genome Sequence of Mortierella hyaline Strain SCG-10, a Cold-Adapted, Nitrate-Reducing Fungus Isolated from Soil in Minnesota, USA.</title>
        <authorList>
            <person name="Aldossari N."/>
        </authorList>
    </citation>
    <scope>NUCLEOTIDE SEQUENCE</scope>
    <source>
        <strain evidence="2">SCG-10</strain>
    </source>
</reference>
<feature type="compositionally biased region" description="Low complexity" evidence="1">
    <location>
        <begin position="614"/>
        <end position="625"/>
    </location>
</feature>
<feature type="compositionally biased region" description="Polar residues" evidence="1">
    <location>
        <begin position="542"/>
        <end position="555"/>
    </location>
</feature>
<feature type="compositionally biased region" description="Low complexity" evidence="1">
    <location>
        <begin position="507"/>
        <end position="519"/>
    </location>
</feature>
<feature type="compositionally biased region" description="Low complexity" evidence="1">
    <location>
        <begin position="647"/>
        <end position="672"/>
    </location>
</feature>
<evidence type="ECO:0000256" key="1">
    <source>
        <dbReference type="SAM" id="MobiDB-lite"/>
    </source>
</evidence>
<dbReference type="Proteomes" id="UP000707451">
    <property type="component" value="Unassembled WGS sequence"/>
</dbReference>
<dbReference type="OrthoDB" id="2441609at2759"/>
<feature type="compositionally biased region" description="Low complexity" evidence="1">
    <location>
        <begin position="556"/>
        <end position="572"/>
    </location>
</feature>
<feature type="compositionally biased region" description="Low complexity" evidence="1">
    <location>
        <begin position="333"/>
        <end position="344"/>
    </location>
</feature>
<feature type="region of interest" description="Disordered" evidence="1">
    <location>
        <begin position="589"/>
        <end position="687"/>
    </location>
</feature>
<feature type="compositionally biased region" description="Low complexity" evidence="1">
    <location>
        <begin position="281"/>
        <end position="314"/>
    </location>
</feature>
<keyword evidence="3" id="KW-1185">Reference proteome</keyword>
<feature type="region of interest" description="Disordered" evidence="1">
    <location>
        <begin position="507"/>
        <end position="577"/>
    </location>
</feature>
<feature type="region of interest" description="Disordered" evidence="1">
    <location>
        <begin position="237"/>
        <end position="374"/>
    </location>
</feature>
<name>A0A9P8BWT7_9FUNG</name>
<proteinExistence type="predicted"/>
<dbReference type="AlphaFoldDB" id="A0A9P8BWT7"/>